<feature type="compositionally biased region" description="Polar residues" evidence="5">
    <location>
        <begin position="365"/>
        <end position="376"/>
    </location>
</feature>
<feature type="transmembrane region" description="Helical" evidence="6">
    <location>
        <begin position="50"/>
        <end position="69"/>
    </location>
</feature>
<accession>A0A9W8GG93</accession>
<evidence type="ECO:0000256" key="1">
    <source>
        <dbReference type="ARBA" id="ARBA00004141"/>
    </source>
</evidence>
<comment type="subcellular location">
    <subcellularLocation>
        <location evidence="1">Membrane</location>
        <topology evidence="1">Multi-pass membrane protein</topology>
    </subcellularLocation>
</comment>
<gene>
    <name evidence="7" type="ORF">IWW39_002756</name>
</gene>
<sequence>MTLSYFRNLNERLRRPGGPPLYFRVINIVVAILMIVAGIAFFTWSNFLRIMLGIFEIIFAIWIIMFELAEMAWLAPYVQFMFTWRGRGIFYIFMGCLTLGYKALGWILGSIIIGVGVGYIVLSFTAKRHENYMTGAGVAGTETMYRDSSQAHKGLGGAGLSMYGGGIPQSQYNGNAIPQISLTQYSSSDQFGHGPAMPNPAQARPTTTDYLHSPMTLPYIIARRPLRFSRALTLPLMIVNASLGVLVFVQGCLSLSAGDIRHIMLGIVCLVAGVLVLSMEFVHLAAVRMYASFLFSFTGRGLFYLIFGILTIDNTKAELGIGLVLAIFSLFFIVLALVSTAYYDDPQDEYAAMIYNIQHGHYSNMQKPDPHNMSTSKKSRRSGNAFAGQGISSSDTFNMSGASYLPQSAIDFSSSMATSGLGASDKAPRI</sequence>
<dbReference type="Pfam" id="PF08507">
    <property type="entry name" value="COPI_assoc"/>
    <property type="match status" value="2"/>
</dbReference>
<dbReference type="OrthoDB" id="423534at2759"/>
<keyword evidence="8" id="KW-1185">Reference proteome</keyword>
<keyword evidence="3 6" id="KW-1133">Transmembrane helix</keyword>
<dbReference type="Proteomes" id="UP001151516">
    <property type="component" value="Unassembled WGS sequence"/>
</dbReference>
<evidence type="ECO:0000256" key="4">
    <source>
        <dbReference type="ARBA" id="ARBA00023136"/>
    </source>
</evidence>
<feature type="transmembrane region" description="Helical" evidence="6">
    <location>
        <begin position="263"/>
        <end position="282"/>
    </location>
</feature>
<evidence type="ECO:0000256" key="3">
    <source>
        <dbReference type="ARBA" id="ARBA00022989"/>
    </source>
</evidence>
<reference evidence="7" key="1">
    <citation type="submission" date="2022-07" db="EMBL/GenBank/DDBJ databases">
        <title>Phylogenomic reconstructions and comparative analyses of Kickxellomycotina fungi.</title>
        <authorList>
            <person name="Reynolds N.K."/>
            <person name="Stajich J.E."/>
            <person name="Barry K."/>
            <person name="Grigoriev I.V."/>
            <person name="Crous P."/>
            <person name="Smith M.E."/>
        </authorList>
    </citation>
    <scope>NUCLEOTIDE SEQUENCE</scope>
    <source>
        <strain evidence="7">CBS 109367</strain>
    </source>
</reference>
<proteinExistence type="predicted"/>
<evidence type="ECO:0000256" key="2">
    <source>
        <dbReference type="ARBA" id="ARBA00022692"/>
    </source>
</evidence>
<dbReference type="InterPro" id="IPR013714">
    <property type="entry name" value="Golgi_TVP15"/>
</dbReference>
<keyword evidence="4 6" id="KW-0472">Membrane</keyword>
<organism evidence="7 8">
    <name type="scientific">Coemansia spiralis</name>
    <dbReference type="NCBI Taxonomy" id="417178"/>
    <lineage>
        <taxon>Eukaryota</taxon>
        <taxon>Fungi</taxon>
        <taxon>Fungi incertae sedis</taxon>
        <taxon>Zoopagomycota</taxon>
        <taxon>Kickxellomycotina</taxon>
        <taxon>Kickxellomycetes</taxon>
        <taxon>Kickxellales</taxon>
        <taxon>Kickxellaceae</taxon>
        <taxon>Coemansia</taxon>
    </lineage>
</organism>
<dbReference type="EMBL" id="JANBTX010000065">
    <property type="protein sequence ID" value="KAJ2687680.1"/>
    <property type="molecule type" value="Genomic_DNA"/>
</dbReference>
<feature type="region of interest" description="Disordered" evidence="5">
    <location>
        <begin position="365"/>
        <end position="385"/>
    </location>
</feature>
<feature type="transmembrane region" description="Helical" evidence="6">
    <location>
        <begin position="289"/>
        <end position="307"/>
    </location>
</feature>
<feature type="transmembrane region" description="Helical" evidence="6">
    <location>
        <begin position="21"/>
        <end position="44"/>
    </location>
</feature>
<feature type="transmembrane region" description="Helical" evidence="6">
    <location>
        <begin position="107"/>
        <end position="126"/>
    </location>
</feature>
<feature type="transmembrane region" description="Helical" evidence="6">
    <location>
        <begin position="319"/>
        <end position="343"/>
    </location>
</feature>
<evidence type="ECO:0008006" key="9">
    <source>
        <dbReference type="Google" id="ProtNLM"/>
    </source>
</evidence>
<dbReference type="GO" id="GO:0016020">
    <property type="term" value="C:membrane"/>
    <property type="evidence" value="ECO:0007669"/>
    <property type="project" value="UniProtKB-SubCell"/>
</dbReference>
<dbReference type="PANTHER" id="PTHR28128:SF1">
    <property type="entry name" value="GOLGI APPARATUS MEMBRANE PROTEIN TVP15"/>
    <property type="match status" value="1"/>
</dbReference>
<feature type="transmembrane region" description="Helical" evidence="6">
    <location>
        <begin position="232"/>
        <end position="257"/>
    </location>
</feature>
<protein>
    <recommendedName>
        <fullName evidence="9">COPI associated protein</fullName>
    </recommendedName>
</protein>
<dbReference type="PANTHER" id="PTHR28128">
    <property type="entry name" value="GOLGI APPARATUS MEMBRANE PROTEIN TVP15"/>
    <property type="match status" value="1"/>
</dbReference>
<evidence type="ECO:0000256" key="6">
    <source>
        <dbReference type="SAM" id="Phobius"/>
    </source>
</evidence>
<evidence type="ECO:0000313" key="7">
    <source>
        <dbReference type="EMBL" id="KAJ2687680.1"/>
    </source>
</evidence>
<evidence type="ECO:0000313" key="8">
    <source>
        <dbReference type="Proteomes" id="UP001151516"/>
    </source>
</evidence>
<comment type="caution">
    <text evidence="7">The sequence shown here is derived from an EMBL/GenBank/DDBJ whole genome shotgun (WGS) entry which is preliminary data.</text>
</comment>
<dbReference type="AlphaFoldDB" id="A0A9W8GG93"/>
<name>A0A9W8GG93_9FUNG</name>
<feature type="transmembrane region" description="Helical" evidence="6">
    <location>
        <begin position="81"/>
        <end position="101"/>
    </location>
</feature>
<evidence type="ECO:0000256" key="5">
    <source>
        <dbReference type="SAM" id="MobiDB-lite"/>
    </source>
</evidence>
<keyword evidence="2 6" id="KW-0812">Transmembrane</keyword>